<evidence type="ECO:0000313" key="2">
    <source>
        <dbReference type="EMBL" id="ADI07425.1"/>
    </source>
</evidence>
<protein>
    <submittedName>
        <fullName evidence="2">Oxidoreductase</fullName>
    </submittedName>
</protein>
<dbReference type="Pfam" id="PF00248">
    <property type="entry name" value="Aldo_ket_red"/>
    <property type="match status" value="1"/>
</dbReference>
<evidence type="ECO:0000259" key="1">
    <source>
        <dbReference type="Pfam" id="PF00248"/>
    </source>
</evidence>
<dbReference type="STRING" id="749414.SBI_04304"/>
<dbReference type="Gene3D" id="3.20.20.100">
    <property type="entry name" value="NADP-dependent oxidoreductase domain"/>
    <property type="match status" value="1"/>
</dbReference>
<proteinExistence type="predicted"/>
<dbReference type="eggNOG" id="COG0667">
    <property type="taxonomic scope" value="Bacteria"/>
</dbReference>
<name>D7BTI6_STRBB</name>
<dbReference type="EMBL" id="CP002047">
    <property type="protein sequence ID" value="ADI07425.1"/>
    <property type="molecule type" value="Genomic_DNA"/>
</dbReference>
<dbReference type="PATRIC" id="fig|749414.3.peg.4447"/>
<dbReference type="InterPro" id="IPR036812">
    <property type="entry name" value="NAD(P)_OxRdtase_dom_sf"/>
</dbReference>
<dbReference type="InterPro" id="IPR023210">
    <property type="entry name" value="NADP_OxRdtase_dom"/>
</dbReference>
<accession>D7BTI6</accession>
<dbReference type="Proteomes" id="UP000000377">
    <property type="component" value="Chromosome"/>
</dbReference>
<keyword evidence="3" id="KW-1185">Reference proteome</keyword>
<gene>
    <name evidence="2" type="ordered locus">SBI_04304</name>
</gene>
<feature type="domain" description="NADP-dependent oxidoreductase" evidence="1">
    <location>
        <begin position="47"/>
        <end position="111"/>
    </location>
</feature>
<dbReference type="RefSeq" id="WP_014176896.1">
    <property type="nucleotide sequence ID" value="NC_016582.1"/>
</dbReference>
<dbReference type="HOGENOM" id="CLU_107619_0_0_11"/>
<reference evidence="2 3" key="1">
    <citation type="journal article" date="2010" name="J. Bacteriol.">
        <title>Genome sequence of the milbemycin-producing bacterium Streptomyces bingchenggensis.</title>
        <authorList>
            <person name="Wang X.J."/>
            <person name="Yan Y.J."/>
            <person name="Zhang B."/>
            <person name="An J."/>
            <person name="Wang J.J."/>
            <person name="Tian J."/>
            <person name="Jiang L."/>
            <person name="Chen Y.H."/>
            <person name="Huang S.X."/>
            <person name="Yin M."/>
            <person name="Zhang J."/>
            <person name="Gao A.L."/>
            <person name="Liu C.X."/>
            <person name="Zhu Z.X."/>
            <person name="Xiang W.S."/>
        </authorList>
    </citation>
    <scope>NUCLEOTIDE SEQUENCE [LARGE SCALE GENOMIC DNA]</scope>
    <source>
        <strain evidence="2 3">BCW-1</strain>
    </source>
</reference>
<organism evidence="2 3">
    <name type="scientific">Streptomyces bingchenggensis (strain BCW-1)</name>
    <dbReference type="NCBI Taxonomy" id="749414"/>
    <lineage>
        <taxon>Bacteria</taxon>
        <taxon>Bacillati</taxon>
        <taxon>Actinomycetota</taxon>
        <taxon>Actinomycetes</taxon>
        <taxon>Kitasatosporales</taxon>
        <taxon>Streptomycetaceae</taxon>
        <taxon>Streptomyces</taxon>
    </lineage>
</organism>
<evidence type="ECO:0000313" key="3">
    <source>
        <dbReference type="Proteomes" id="UP000000377"/>
    </source>
</evidence>
<dbReference type="KEGG" id="sbh:SBI_04304"/>
<dbReference type="AlphaFoldDB" id="D7BTI6"/>
<sequence length="121" mass="12912">MARGRARLPARPRRSVTVRVYQSGLLADPRPGAPHGYRSVPRELGARVRAIRAVCDRHAVPPLAAALQFPLGHPAVVTVVVGARAPHEIAESAGLLAHPIPPAFWAELKALGLLPEEAPRP</sequence>
<dbReference type="SUPFAM" id="SSF51430">
    <property type="entry name" value="NAD(P)-linked oxidoreductase"/>
    <property type="match status" value="1"/>
</dbReference>